<feature type="chain" id="PRO_5043810006" evidence="1">
    <location>
        <begin position="20"/>
        <end position="229"/>
    </location>
</feature>
<gene>
    <name evidence="2" type="ORF">NQ318_017721</name>
</gene>
<evidence type="ECO:0000256" key="1">
    <source>
        <dbReference type="SAM" id="SignalP"/>
    </source>
</evidence>
<protein>
    <submittedName>
        <fullName evidence="2">Uncharacterized protein</fullName>
    </submittedName>
</protein>
<comment type="caution">
    <text evidence="2">The sequence shown here is derived from an EMBL/GenBank/DDBJ whole genome shotgun (WGS) entry which is preliminary data.</text>
</comment>
<reference evidence="2" key="1">
    <citation type="journal article" date="2023" name="Insect Mol. Biol.">
        <title>Genome sequencing provides insights into the evolution of gene families encoding plant cell wall-degrading enzymes in longhorned beetles.</title>
        <authorList>
            <person name="Shin N.R."/>
            <person name="Okamura Y."/>
            <person name="Kirsch R."/>
            <person name="Pauchet Y."/>
        </authorList>
    </citation>
    <scope>NUCLEOTIDE SEQUENCE</scope>
    <source>
        <strain evidence="2">AMC_N1</strain>
    </source>
</reference>
<name>A0AAV8XQB6_9CUCU</name>
<proteinExistence type="predicted"/>
<evidence type="ECO:0000313" key="3">
    <source>
        <dbReference type="Proteomes" id="UP001162162"/>
    </source>
</evidence>
<dbReference type="Proteomes" id="UP001162162">
    <property type="component" value="Unassembled WGS sequence"/>
</dbReference>
<dbReference type="AlphaFoldDB" id="A0AAV8XQB6"/>
<keyword evidence="3" id="KW-1185">Reference proteome</keyword>
<organism evidence="2 3">
    <name type="scientific">Aromia moschata</name>
    <dbReference type="NCBI Taxonomy" id="1265417"/>
    <lineage>
        <taxon>Eukaryota</taxon>
        <taxon>Metazoa</taxon>
        <taxon>Ecdysozoa</taxon>
        <taxon>Arthropoda</taxon>
        <taxon>Hexapoda</taxon>
        <taxon>Insecta</taxon>
        <taxon>Pterygota</taxon>
        <taxon>Neoptera</taxon>
        <taxon>Endopterygota</taxon>
        <taxon>Coleoptera</taxon>
        <taxon>Polyphaga</taxon>
        <taxon>Cucujiformia</taxon>
        <taxon>Chrysomeloidea</taxon>
        <taxon>Cerambycidae</taxon>
        <taxon>Cerambycinae</taxon>
        <taxon>Callichromatini</taxon>
        <taxon>Aromia</taxon>
    </lineage>
</organism>
<evidence type="ECO:0000313" key="2">
    <source>
        <dbReference type="EMBL" id="KAJ8940672.1"/>
    </source>
</evidence>
<feature type="signal peptide" evidence="1">
    <location>
        <begin position="1"/>
        <end position="19"/>
    </location>
</feature>
<dbReference type="EMBL" id="JAPWTK010000416">
    <property type="protein sequence ID" value="KAJ8940672.1"/>
    <property type="molecule type" value="Genomic_DNA"/>
</dbReference>
<keyword evidence="1" id="KW-0732">Signal</keyword>
<accession>A0AAV8XQB6</accession>
<sequence>MKTIVLLLAFAFVSVNCEGESSSSSEEDLKDVAIFLKNVWNVTIINDIADLINRTEAQCPDLESKFEQAMEQVGECLEAVDSSSETFCSLIKKHLLKCAEPVRKAIDDCLPQESKGLPRIALKILAAVVDQACSSTVEEVLEIFNPCRMELEFTHFEACQKIKDVFQQYRNKLPSKNLVCEMTPKIRQCVRAHEEASCKNTVTKQALLKFHNAVERVTTEDCQDINKVK</sequence>